<dbReference type="RefSeq" id="WP_155342590.1">
    <property type="nucleotide sequence ID" value="NZ_BAAAHM010000001.1"/>
</dbReference>
<comment type="caution">
    <text evidence="1">The sequence shown here is derived from an EMBL/GenBank/DDBJ whole genome shotgun (WGS) entry which is preliminary data.</text>
</comment>
<reference evidence="1 2" key="1">
    <citation type="submission" date="2019-10" db="EMBL/GenBank/DDBJ databases">
        <title>Whole genome shotgun sequence of Acrocarpospora pleiomorpha NBRC 16267.</title>
        <authorList>
            <person name="Ichikawa N."/>
            <person name="Kimura A."/>
            <person name="Kitahashi Y."/>
            <person name="Komaki H."/>
            <person name="Oguchi A."/>
        </authorList>
    </citation>
    <scope>NUCLEOTIDE SEQUENCE [LARGE SCALE GENOMIC DNA]</scope>
    <source>
        <strain evidence="1 2">NBRC 16267</strain>
    </source>
</reference>
<evidence type="ECO:0000313" key="1">
    <source>
        <dbReference type="EMBL" id="GES17412.1"/>
    </source>
</evidence>
<accession>A0A5M3X9J7</accession>
<dbReference type="AlphaFoldDB" id="A0A5M3X9J7"/>
<name>A0A5M3X9J7_9ACTN</name>
<evidence type="ECO:0000313" key="2">
    <source>
        <dbReference type="Proteomes" id="UP000377595"/>
    </source>
</evidence>
<proteinExistence type="predicted"/>
<sequence length="158" mass="18088">MPTLNRPKGYGEPCWRRYPAGGPWLPSRRPDGSSRRRLGWGRHTVQRYARAATWQELVDGRWQNVRTGKLDPFKPHIHQRWDEGCTNARQIHREITSLGSRAATTASATTCSSTAPTEPPRPTVRQVTALLTRHPDRLTQDDELRGLRRILAWSCCCH</sequence>
<dbReference type="OrthoDB" id="3238779at2"/>
<keyword evidence="2" id="KW-1185">Reference proteome</keyword>
<protein>
    <submittedName>
        <fullName evidence="1">Uncharacterized protein</fullName>
    </submittedName>
</protein>
<dbReference type="EMBL" id="BLAF01000004">
    <property type="protein sequence ID" value="GES17412.1"/>
    <property type="molecule type" value="Genomic_DNA"/>
</dbReference>
<organism evidence="1 2">
    <name type="scientific">Acrocarpospora pleiomorpha</name>
    <dbReference type="NCBI Taxonomy" id="90975"/>
    <lineage>
        <taxon>Bacteria</taxon>
        <taxon>Bacillati</taxon>
        <taxon>Actinomycetota</taxon>
        <taxon>Actinomycetes</taxon>
        <taxon>Streptosporangiales</taxon>
        <taxon>Streptosporangiaceae</taxon>
        <taxon>Acrocarpospora</taxon>
    </lineage>
</organism>
<dbReference type="Proteomes" id="UP000377595">
    <property type="component" value="Unassembled WGS sequence"/>
</dbReference>
<gene>
    <name evidence="1" type="ORF">Aple_003070</name>
</gene>